<dbReference type="InterPro" id="IPR014710">
    <property type="entry name" value="RmlC-like_jellyroll"/>
</dbReference>
<dbReference type="SUPFAM" id="SSF51206">
    <property type="entry name" value="cAMP-binding domain-like"/>
    <property type="match status" value="1"/>
</dbReference>
<dbReference type="EMBL" id="JAVRHR010000002">
    <property type="protein sequence ID" value="MDT0607614.1"/>
    <property type="molecule type" value="Genomic_DNA"/>
</dbReference>
<evidence type="ECO:0008006" key="3">
    <source>
        <dbReference type="Google" id="ProtNLM"/>
    </source>
</evidence>
<sequence>MIDQSRYHHKNQIFDFFKEKGTHKTVRPSECIVDIGEKCDKVFLILNGGFVCQNYNVVFDSLRTINFHLQSFHPIMTVIDSYFSDSISNSQLKAIMHSELLVLQKSVILKRLEKDDSLKKAYMEETIYALLAINEFHTKLITLTTKRMYQYLSEACPEVVRQIPAKYIAEFIGVSAEWLSRIK</sequence>
<evidence type="ECO:0000313" key="1">
    <source>
        <dbReference type="EMBL" id="MDT0607614.1"/>
    </source>
</evidence>
<protein>
    <recommendedName>
        <fullName evidence="3">cAMP-binding domain of CRP or a regulatory subunit of cAMP-dependent protein kinases</fullName>
    </recommendedName>
</protein>
<accession>A0ABU3ABQ9</accession>
<evidence type="ECO:0000313" key="2">
    <source>
        <dbReference type="Proteomes" id="UP001255246"/>
    </source>
</evidence>
<proteinExistence type="predicted"/>
<dbReference type="RefSeq" id="WP_311351500.1">
    <property type="nucleotide sequence ID" value="NZ_JAVRHR010000002.1"/>
</dbReference>
<organism evidence="1 2">
    <name type="scientific">Croceitalea rosinachiae</name>
    <dbReference type="NCBI Taxonomy" id="3075596"/>
    <lineage>
        <taxon>Bacteria</taxon>
        <taxon>Pseudomonadati</taxon>
        <taxon>Bacteroidota</taxon>
        <taxon>Flavobacteriia</taxon>
        <taxon>Flavobacteriales</taxon>
        <taxon>Flavobacteriaceae</taxon>
        <taxon>Croceitalea</taxon>
    </lineage>
</organism>
<comment type="caution">
    <text evidence="1">The sequence shown here is derived from an EMBL/GenBank/DDBJ whole genome shotgun (WGS) entry which is preliminary data.</text>
</comment>
<dbReference type="Proteomes" id="UP001255246">
    <property type="component" value="Unassembled WGS sequence"/>
</dbReference>
<gene>
    <name evidence="1" type="ORF">RM706_11255</name>
</gene>
<reference evidence="1 2" key="1">
    <citation type="submission" date="2023-09" db="EMBL/GenBank/DDBJ databases">
        <authorList>
            <person name="Rey-Velasco X."/>
        </authorList>
    </citation>
    <scope>NUCLEOTIDE SEQUENCE [LARGE SCALE GENOMIC DNA]</scope>
    <source>
        <strain evidence="1 2">F388</strain>
    </source>
</reference>
<name>A0ABU3ABQ9_9FLAO</name>
<dbReference type="InterPro" id="IPR018490">
    <property type="entry name" value="cNMP-bd_dom_sf"/>
</dbReference>
<keyword evidence="2" id="KW-1185">Reference proteome</keyword>
<dbReference type="Gene3D" id="2.60.120.10">
    <property type="entry name" value="Jelly Rolls"/>
    <property type="match status" value="1"/>
</dbReference>